<keyword evidence="1" id="KW-0479">Metal-binding</keyword>
<dbReference type="KEGG" id="cmos:111436410"/>
<evidence type="ECO:0000313" key="3">
    <source>
        <dbReference type="Proteomes" id="UP000504609"/>
    </source>
</evidence>
<dbReference type="GO" id="GO:0003676">
    <property type="term" value="F:nucleic acid binding"/>
    <property type="evidence" value="ECO:0007669"/>
    <property type="project" value="InterPro"/>
</dbReference>
<protein>
    <submittedName>
        <fullName evidence="4">Uncharacterized protein LOC111436410</fullName>
    </submittedName>
</protein>
<evidence type="ECO:0000256" key="1">
    <source>
        <dbReference type="PROSITE-ProRule" id="PRU00047"/>
    </source>
</evidence>
<name>A0A6J1ETN1_CUCMO</name>
<dbReference type="Proteomes" id="UP000504609">
    <property type="component" value="Unplaced"/>
</dbReference>
<dbReference type="GeneID" id="111436410"/>
<proteinExistence type="predicted"/>
<dbReference type="AlphaFoldDB" id="A0A6J1ETN1"/>
<evidence type="ECO:0000313" key="4">
    <source>
        <dbReference type="RefSeq" id="XP_022929948.1"/>
    </source>
</evidence>
<organism evidence="3 4">
    <name type="scientific">Cucurbita moschata</name>
    <name type="common">Winter crookneck squash</name>
    <name type="synonym">Cucurbita pepo var. moschata</name>
    <dbReference type="NCBI Taxonomy" id="3662"/>
    <lineage>
        <taxon>Eukaryota</taxon>
        <taxon>Viridiplantae</taxon>
        <taxon>Streptophyta</taxon>
        <taxon>Embryophyta</taxon>
        <taxon>Tracheophyta</taxon>
        <taxon>Spermatophyta</taxon>
        <taxon>Magnoliopsida</taxon>
        <taxon>eudicotyledons</taxon>
        <taxon>Gunneridae</taxon>
        <taxon>Pentapetalae</taxon>
        <taxon>rosids</taxon>
        <taxon>fabids</taxon>
        <taxon>Cucurbitales</taxon>
        <taxon>Cucurbitaceae</taxon>
        <taxon>Cucurbiteae</taxon>
        <taxon>Cucurbita</taxon>
    </lineage>
</organism>
<keyword evidence="1" id="KW-0862">Zinc</keyword>
<dbReference type="Gene3D" id="4.10.60.10">
    <property type="entry name" value="Zinc finger, CCHC-type"/>
    <property type="match status" value="1"/>
</dbReference>
<keyword evidence="1" id="KW-0863">Zinc-finger</keyword>
<sequence length="541" mass="62288">MNQDGGNGREINEARWREAQVGTITCLNQVISTLTDRMERIEIALGNLQGREVLLNEGVENEEDDNVTLLAGHSPRGGRDGSKSVEEYYKEMEALMNRACIDEDEEDIMVRFLGQLAWEKENSKRYDISKSTTFNTWKKNANIVKIDFKVGGKYDLDKKNKVETSKGKEKAEEYKEIRERNRDIKCWKCQRIGHLSCDCPKKRVMIIKNGQVVTDSEESDQEELVEEEIQENEEELEDGSHLVLVTRRLLKTQVTENDVDDQRDNLFHTRCLVKGTPCSLVIDSGSCTNVGSTILIKRLLSPTQHHPKPYKLQWLNDSGTMKELDDLFQDEVPKGLPPIRDIEHKIDFIPGAVIPNRPAYRANPTETKEIQRPVEELMEKGYIRSLSPCSVPILLVPKKDGMWCMCVDCRAINKITVKYRHPIPKLGDMLDELHGSCLLTKINLKTGYHQIRMHVGDEWKTAFKTKFGLYECFIVGKNGVEVNEEKVKAIKDWPTPQNASEVPSFHRCQHYLWPREFVLHSDHETLKYLKGQSKLNRRHAK</sequence>
<dbReference type="GO" id="GO:0008270">
    <property type="term" value="F:zinc ion binding"/>
    <property type="evidence" value="ECO:0007669"/>
    <property type="project" value="UniProtKB-KW"/>
</dbReference>
<keyword evidence="3" id="KW-1185">Reference proteome</keyword>
<dbReference type="RefSeq" id="XP_022929948.1">
    <property type="nucleotide sequence ID" value="XM_023074180.1"/>
</dbReference>
<accession>A0A6J1ETN1</accession>
<evidence type="ECO:0000259" key="2">
    <source>
        <dbReference type="PROSITE" id="PS50158"/>
    </source>
</evidence>
<dbReference type="Pfam" id="PF00078">
    <property type="entry name" value="RVT_1"/>
    <property type="match status" value="1"/>
</dbReference>
<reference evidence="4" key="1">
    <citation type="submission" date="2025-08" db="UniProtKB">
        <authorList>
            <consortium name="RefSeq"/>
        </authorList>
    </citation>
    <scope>IDENTIFICATION</scope>
    <source>
        <tissue evidence="4">Young leaves</tissue>
    </source>
</reference>
<dbReference type="PANTHER" id="PTHR35046:SF9">
    <property type="entry name" value="RNA-DIRECTED DNA POLYMERASE"/>
    <property type="match status" value="1"/>
</dbReference>
<dbReference type="InterPro" id="IPR036875">
    <property type="entry name" value="Znf_CCHC_sf"/>
</dbReference>
<dbReference type="CDD" id="cd01647">
    <property type="entry name" value="RT_LTR"/>
    <property type="match status" value="1"/>
</dbReference>
<dbReference type="InterPro" id="IPR000477">
    <property type="entry name" value="RT_dom"/>
</dbReference>
<dbReference type="PROSITE" id="PS50158">
    <property type="entry name" value="ZF_CCHC"/>
    <property type="match status" value="1"/>
</dbReference>
<dbReference type="SUPFAM" id="SSF57756">
    <property type="entry name" value="Retrovirus zinc finger-like domains"/>
    <property type="match status" value="1"/>
</dbReference>
<dbReference type="InterPro" id="IPR043502">
    <property type="entry name" value="DNA/RNA_pol_sf"/>
</dbReference>
<dbReference type="Gene3D" id="3.30.70.270">
    <property type="match status" value="1"/>
</dbReference>
<dbReference type="InterPro" id="IPR001878">
    <property type="entry name" value="Znf_CCHC"/>
</dbReference>
<dbReference type="InterPro" id="IPR043128">
    <property type="entry name" value="Rev_trsase/Diguanyl_cyclase"/>
</dbReference>
<dbReference type="Gene3D" id="3.10.10.10">
    <property type="entry name" value="HIV Type 1 Reverse Transcriptase, subunit A, domain 1"/>
    <property type="match status" value="1"/>
</dbReference>
<dbReference type="SUPFAM" id="SSF56672">
    <property type="entry name" value="DNA/RNA polymerases"/>
    <property type="match status" value="1"/>
</dbReference>
<feature type="domain" description="CCHC-type" evidence="2">
    <location>
        <begin position="185"/>
        <end position="201"/>
    </location>
</feature>
<dbReference type="PANTHER" id="PTHR35046">
    <property type="entry name" value="ZINC KNUCKLE (CCHC-TYPE) FAMILY PROTEIN"/>
    <property type="match status" value="1"/>
</dbReference>
<gene>
    <name evidence="4" type="primary">LOC111436410</name>
</gene>